<sequence length="96" mass="10879">GISVPGLQKWPGNSFTFHAWVCLGPLDMKEMKGKRKASSERKIFHYRRNLYSFFTSSGAGVEAFFSTTGHLIVAVCNKKEYTTVTVPVCQLCDRKW</sequence>
<proteinExistence type="predicted"/>
<feature type="non-terminal residue" evidence="1">
    <location>
        <position position="1"/>
    </location>
</feature>
<evidence type="ECO:0000313" key="2">
    <source>
        <dbReference type="Proteomes" id="UP001159427"/>
    </source>
</evidence>
<feature type="non-terminal residue" evidence="1">
    <location>
        <position position="96"/>
    </location>
</feature>
<name>A0ABN8Q297_9CNID</name>
<accession>A0ABN8Q297</accession>
<dbReference type="EMBL" id="CALNXI010001095">
    <property type="protein sequence ID" value="CAH3155263.1"/>
    <property type="molecule type" value="Genomic_DNA"/>
</dbReference>
<comment type="caution">
    <text evidence="1">The sequence shown here is derived from an EMBL/GenBank/DDBJ whole genome shotgun (WGS) entry which is preliminary data.</text>
</comment>
<gene>
    <name evidence="1" type="ORF">PEVE_00001667</name>
</gene>
<organism evidence="1 2">
    <name type="scientific">Porites evermanni</name>
    <dbReference type="NCBI Taxonomy" id="104178"/>
    <lineage>
        <taxon>Eukaryota</taxon>
        <taxon>Metazoa</taxon>
        <taxon>Cnidaria</taxon>
        <taxon>Anthozoa</taxon>
        <taxon>Hexacorallia</taxon>
        <taxon>Scleractinia</taxon>
        <taxon>Fungiina</taxon>
        <taxon>Poritidae</taxon>
        <taxon>Porites</taxon>
    </lineage>
</organism>
<keyword evidence="2" id="KW-1185">Reference proteome</keyword>
<reference evidence="1 2" key="1">
    <citation type="submission" date="2022-05" db="EMBL/GenBank/DDBJ databases">
        <authorList>
            <consortium name="Genoscope - CEA"/>
            <person name="William W."/>
        </authorList>
    </citation>
    <scope>NUCLEOTIDE SEQUENCE [LARGE SCALE GENOMIC DNA]</scope>
</reference>
<evidence type="ECO:0000313" key="1">
    <source>
        <dbReference type="EMBL" id="CAH3155263.1"/>
    </source>
</evidence>
<dbReference type="Proteomes" id="UP001159427">
    <property type="component" value="Unassembled WGS sequence"/>
</dbReference>
<protein>
    <submittedName>
        <fullName evidence="1">Uncharacterized protein</fullName>
    </submittedName>
</protein>